<keyword evidence="2" id="KW-1185">Reference proteome</keyword>
<name>B8FNH5_DESAL</name>
<protein>
    <recommendedName>
        <fullName evidence="3">CopG domain protein DNA-binding domain protein</fullName>
    </recommendedName>
</protein>
<evidence type="ECO:0000313" key="1">
    <source>
        <dbReference type="EMBL" id="ACL06256.1"/>
    </source>
</evidence>
<evidence type="ECO:0000313" key="2">
    <source>
        <dbReference type="Proteomes" id="UP000000739"/>
    </source>
</evidence>
<reference evidence="1 2" key="1">
    <citation type="journal article" date="2012" name="Environ. Microbiol.">
        <title>The genome sequence of Desulfatibacillum alkenivorans AK-01: a blueprint for anaerobic alkane oxidation.</title>
        <authorList>
            <person name="Callaghan A.V."/>
            <person name="Morris B.E."/>
            <person name="Pereira I.A."/>
            <person name="McInerney M.J."/>
            <person name="Austin R.N."/>
            <person name="Groves J.T."/>
            <person name="Kukor J.J."/>
            <person name="Suflita J.M."/>
            <person name="Young L.Y."/>
            <person name="Zylstra G.J."/>
            <person name="Wawrik B."/>
        </authorList>
    </citation>
    <scope>NUCLEOTIDE SEQUENCE [LARGE SCALE GENOMIC DNA]</scope>
    <source>
        <strain evidence="1 2">AK-01</strain>
    </source>
</reference>
<gene>
    <name evidence="1" type="ordered locus">Dalk_4578</name>
</gene>
<evidence type="ECO:0008006" key="3">
    <source>
        <dbReference type="Google" id="ProtNLM"/>
    </source>
</evidence>
<organism evidence="1 2">
    <name type="scientific">Desulfatibacillum aliphaticivorans</name>
    <dbReference type="NCBI Taxonomy" id="218208"/>
    <lineage>
        <taxon>Bacteria</taxon>
        <taxon>Pseudomonadati</taxon>
        <taxon>Thermodesulfobacteriota</taxon>
        <taxon>Desulfobacteria</taxon>
        <taxon>Desulfobacterales</taxon>
        <taxon>Desulfatibacillaceae</taxon>
        <taxon>Desulfatibacillum</taxon>
    </lineage>
</organism>
<sequence>MKTKQVSVRLPLELWQRLSIHKTMGNVKSAQAGINIALERFVDELDKKHGRPLFDGLAEMEEK</sequence>
<accession>B8FNH5</accession>
<dbReference type="RefSeq" id="WP_015949295.1">
    <property type="nucleotide sequence ID" value="NC_011768.1"/>
</dbReference>
<dbReference type="Proteomes" id="UP000000739">
    <property type="component" value="Chromosome"/>
</dbReference>
<dbReference type="AlphaFoldDB" id="B8FNH5"/>
<proteinExistence type="predicted"/>
<dbReference type="EMBL" id="CP001322">
    <property type="protein sequence ID" value="ACL06256.1"/>
    <property type="molecule type" value="Genomic_DNA"/>
</dbReference>
<dbReference type="KEGG" id="dal:Dalk_4578"/>
<dbReference type="HOGENOM" id="CLU_2878445_0_0_7"/>